<keyword evidence="2" id="KW-1185">Reference proteome</keyword>
<name>A0ABY9BBX8_VITVI</name>
<dbReference type="InterPro" id="IPR025322">
    <property type="entry name" value="PADRE_dom"/>
</dbReference>
<dbReference type="Proteomes" id="UP001227230">
    <property type="component" value="Chromosome 1"/>
</dbReference>
<evidence type="ECO:0000313" key="1">
    <source>
        <dbReference type="EMBL" id="WJZ80265.1"/>
    </source>
</evidence>
<reference evidence="1 2" key="1">
    <citation type="journal article" date="2023" name="Hortic Res">
        <title>The complete reference genome for grapevine (Vitis vinifera L.) genetics and breeding.</title>
        <authorList>
            <person name="Shi X."/>
            <person name="Cao S."/>
            <person name="Wang X."/>
            <person name="Huang S."/>
            <person name="Wang Y."/>
            <person name="Liu Z."/>
            <person name="Liu W."/>
            <person name="Leng X."/>
            <person name="Peng Y."/>
            <person name="Wang N."/>
            <person name="Wang Y."/>
            <person name="Ma Z."/>
            <person name="Xu X."/>
            <person name="Zhang F."/>
            <person name="Xue H."/>
            <person name="Zhong H."/>
            <person name="Wang Y."/>
            <person name="Zhang K."/>
            <person name="Velt A."/>
            <person name="Avia K."/>
            <person name="Holtgrawe D."/>
            <person name="Grimplet J."/>
            <person name="Matus J.T."/>
            <person name="Ware D."/>
            <person name="Wu X."/>
            <person name="Wang H."/>
            <person name="Liu C."/>
            <person name="Fang Y."/>
            <person name="Rustenholz C."/>
            <person name="Cheng Z."/>
            <person name="Xiao H."/>
            <person name="Zhou Y."/>
        </authorList>
    </citation>
    <scope>NUCLEOTIDE SEQUENCE [LARGE SCALE GENOMIC DNA]</scope>
    <source>
        <strain evidence="2">cv. Pinot noir / PN40024</strain>
        <tissue evidence="1">Leaf</tissue>
    </source>
</reference>
<protein>
    <recommendedName>
        <fullName evidence="3">Retrovirus-related Pol polyprotein from transposon RE1</fullName>
    </recommendedName>
</protein>
<organism evidence="1 2">
    <name type="scientific">Vitis vinifera</name>
    <name type="common">Grape</name>
    <dbReference type="NCBI Taxonomy" id="29760"/>
    <lineage>
        <taxon>Eukaryota</taxon>
        <taxon>Viridiplantae</taxon>
        <taxon>Streptophyta</taxon>
        <taxon>Embryophyta</taxon>
        <taxon>Tracheophyta</taxon>
        <taxon>Spermatophyta</taxon>
        <taxon>Magnoliopsida</taxon>
        <taxon>eudicotyledons</taxon>
        <taxon>Gunneridae</taxon>
        <taxon>Pentapetalae</taxon>
        <taxon>rosids</taxon>
        <taxon>Vitales</taxon>
        <taxon>Vitaceae</taxon>
        <taxon>Viteae</taxon>
        <taxon>Vitis</taxon>
    </lineage>
</organism>
<evidence type="ECO:0000313" key="2">
    <source>
        <dbReference type="Proteomes" id="UP001227230"/>
    </source>
</evidence>
<proteinExistence type="predicted"/>
<dbReference type="PANTHER" id="PTHR33052">
    <property type="entry name" value="DUF4228 DOMAIN PROTEIN-RELATED"/>
    <property type="match status" value="1"/>
</dbReference>
<evidence type="ECO:0008006" key="3">
    <source>
        <dbReference type="Google" id="ProtNLM"/>
    </source>
</evidence>
<accession>A0ABY9BBX8</accession>
<dbReference type="Pfam" id="PF14009">
    <property type="entry name" value="PADRE"/>
    <property type="match status" value="1"/>
</dbReference>
<gene>
    <name evidence="1" type="ORF">VitviT2T_000199</name>
</gene>
<dbReference type="EMBL" id="CP126648">
    <property type="protein sequence ID" value="WJZ80265.1"/>
    <property type="molecule type" value="Genomic_DNA"/>
</dbReference>
<sequence>MLDSKPAGMPGMLGKTLSQHDGALFLDTKLYCSTIGAFQYVTLTRPDIAFVVKNACQFMANPTEVHWLTVKRILRYLKVGTVTKEEHGVLKLVHPGGFVEVHKNPITAAAVMEKNPRHCITWPDVFRYPWIVVRPEAVLKPGRVFFIVPFRTIHRLCNLHKSVAH</sequence>